<sequence>MNKRNIVALILIIISLICLYPGLTLPILNIHIGAQIPLLGEFELYDRTQSVISGIQQLYEFDNTLVASLILLFSVIVPVLKAVLLCLVLAFKNWRYRTRVYQFVALIGKWSMADVFVVGVFLMYLATASEENITSSILEGFYYFAAYCIISVAAIQVMTLKEITSQPGVVKSADPIQ</sequence>
<evidence type="ECO:0008006" key="4">
    <source>
        <dbReference type="Google" id="ProtNLM"/>
    </source>
</evidence>
<evidence type="ECO:0000256" key="1">
    <source>
        <dbReference type="SAM" id="Phobius"/>
    </source>
</evidence>
<dbReference type="EMBL" id="LRPC01000029">
    <property type="protein sequence ID" value="KYG72648.1"/>
    <property type="molecule type" value="Genomic_DNA"/>
</dbReference>
<dbReference type="InterPro" id="IPR007498">
    <property type="entry name" value="PqiA-like"/>
</dbReference>
<comment type="caution">
    <text evidence="2">The sequence shown here is derived from an EMBL/GenBank/DDBJ whole genome shotgun (WGS) entry which is preliminary data.</text>
</comment>
<dbReference type="Pfam" id="PF04403">
    <property type="entry name" value="PqiA"/>
    <property type="match status" value="1"/>
</dbReference>
<feature type="transmembrane region" description="Helical" evidence="1">
    <location>
        <begin position="7"/>
        <end position="28"/>
    </location>
</feature>
<feature type="transmembrane region" description="Helical" evidence="1">
    <location>
        <begin position="103"/>
        <end position="126"/>
    </location>
</feature>
<reference evidence="2 3" key="1">
    <citation type="submission" date="2016-01" db="EMBL/GenBank/DDBJ databases">
        <title>Genome sequencing of Roseivirga spongicola UST030701-084.</title>
        <authorList>
            <person name="Selvaratnam C."/>
            <person name="Thevarajoo S."/>
            <person name="Goh K.M."/>
            <person name="Ee R."/>
            <person name="Chan K.-G."/>
            <person name="Chong C.S."/>
        </authorList>
    </citation>
    <scope>NUCLEOTIDE SEQUENCE [LARGE SCALE GENOMIC DNA]</scope>
    <source>
        <strain evidence="2 3">UST030701-084</strain>
    </source>
</reference>
<keyword evidence="1" id="KW-0812">Transmembrane</keyword>
<name>A0A150X1R8_9BACT</name>
<dbReference type="STRING" id="333140.AWW68_17255"/>
<dbReference type="AlphaFoldDB" id="A0A150X1R8"/>
<gene>
    <name evidence="2" type="ORF">AWW68_17255</name>
</gene>
<protein>
    <recommendedName>
        <fullName evidence="4">Paraquat-inducible protein A</fullName>
    </recommendedName>
</protein>
<dbReference type="Proteomes" id="UP000075606">
    <property type="component" value="Unassembled WGS sequence"/>
</dbReference>
<evidence type="ECO:0000313" key="3">
    <source>
        <dbReference type="Proteomes" id="UP000075606"/>
    </source>
</evidence>
<keyword evidence="1" id="KW-0472">Membrane</keyword>
<feature type="transmembrane region" description="Helical" evidence="1">
    <location>
        <begin position="65"/>
        <end position="91"/>
    </location>
</feature>
<proteinExistence type="predicted"/>
<dbReference type="RefSeq" id="WP_068224653.1">
    <property type="nucleotide sequence ID" value="NZ_CP139724.1"/>
</dbReference>
<keyword evidence="3" id="KW-1185">Reference proteome</keyword>
<feature type="transmembrane region" description="Helical" evidence="1">
    <location>
        <begin position="141"/>
        <end position="160"/>
    </location>
</feature>
<accession>A0A150X1R8</accession>
<keyword evidence="1" id="KW-1133">Transmembrane helix</keyword>
<dbReference type="OrthoDB" id="9800207at2"/>
<evidence type="ECO:0000313" key="2">
    <source>
        <dbReference type="EMBL" id="KYG72648.1"/>
    </source>
</evidence>
<organism evidence="2 3">
    <name type="scientific">Roseivirga spongicola</name>
    <dbReference type="NCBI Taxonomy" id="333140"/>
    <lineage>
        <taxon>Bacteria</taxon>
        <taxon>Pseudomonadati</taxon>
        <taxon>Bacteroidota</taxon>
        <taxon>Cytophagia</taxon>
        <taxon>Cytophagales</taxon>
        <taxon>Roseivirgaceae</taxon>
        <taxon>Roseivirga</taxon>
    </lineage>
</organism>